<comment type="caution">
    <text evidence="1">The sequence shown here is derived from an EMBL/GenBank/DDBJ whole genome shotgun (WGS) entry which is preliminary data.</text>
</comment>
<evidence type="ECO:0000313" key="2">
    <source>
        <dbReference type="Proteomes" id="UP001165960"/>
    </source>
</evidence>
<dbReference type="EMBL" id="QTSX02004286">
    <property type="protein sequence ID" value="KAJ9066553.1"/>
    <property type="molecule type" value="Genomic_DNA"/>
</dbReference>
<reference evidence="1" key="1">
    <citation type="submission" date="2022-04" db="EMBL/GenBank/DDBJ databases">
        <title>Genome of the entomopathogenic fungus Entomophthora muscae.</title>
        <authorList>
            <person name="Elya C."/>
            <person name="Lovett B.R."/>
            <person name="Lee E."/>
            <person name="Macias A.M."/>
            <person name="Hajek A.E."/>
            <person name="De Bivort B.L."/>
            <person name="Kasson M.T."/>
            <person name="De Fine Licht H.H."/>
            <person name="Stajich J.E."/>
        </authorList>
    </citation>
    <scope>NUCLEOTIDE SEQUENCE</scope>
    <source>
        <strain evidence="1">Berkeley</strain>
    </source>
</reference>
<proteinExistence type="predicted"/>
<name>A0ACC2SW93_9FUNG</name>
<evidence type="ECO:0000313" key="1">
    <source>
        <dbReference type="EMBL" id="KAJ9066553.1"/>
    </source>
</evidence>
<sequence length="241" mass="27522">MDLEAHYYDEKHYGWQGGLEEGPAWAFIRGVVMSLTFQNQLATLAILHSMTTSSTLLLELFVARKHSKGLSRALLEVLEIFNIIVVFLFIVETLVRAMIVKDGFFNFLNQVDMVFLVFSSVLEAMNLVTPAPMSELVPLITTVRLMTSLQIIQSIHSDEIEIETQFNKSLNEDIYRLMYDLDLKETANIHLAKKLEKEIKNAAKTEHEIEILKIKVRQAQIKSWGKQAPPAMGLGMPYHRD</sequence>
<keyword evidence="2" id="KW-1185">Reference proteome</keyword>
<dbReference type="Proteomes" id="UP001165960">
    <property type="component" value="Unassembled WGS sequence"/>
</dbReference>
<gene>
    <name evidence="1" type="ORF">DSO57_1008490</name>
</gene>
<organism evidence="1 2">
    <name type="scientific">Entomophthora muscae</name>
    <dbReference type="NCBI Taxonomy" id="34485"/>
    <lineage>
        <taxon>Eukaryota</taxon>
        <taxon>Fungi</taxon>
        <taxon>Fungi incertae sedis</taxon>
        <taxon>Zoopagomycota</taxon>
        <taxon>Entomophthoromycotina</taxon>
        <taxon>Entomophthoromycetes</taxon>
        <taxon>Entomophthorales</taxon>
        <taxon>Entomophthoraceae</taxon>
        <taxon>Entomophthora</taxon>
    </lineage>
</organism>
<protein>
    <submittedName>
        <fullName evidence="1">Uncharacterized protein</fullName>
    </submittedName>
</protein>
<accession>A0ACC2SW93</accession>